<feature type="binding site" evidence="3">
    <location>
        <position position="106"/>
    </location>
    <ligand>
        <name>carboxy-S-adenosyl-L-methionine</name>
        <dbReference type="ChEBI" id="CHEBI:134278"/>
    </ligand>
</feature>
<feature type="binding site" evidence="3">
    <location>
        <begin position="181"/>
        <end position="182"/>
    </location>
    <ligand>
        <name>carboxy-S-adenosyl-L-methionine</name>
        <dbReference type="ChEBI" id="CHEBI:134278"/>
    </ligand>
</feature>
<dbReference type="RefSeq" id="WP_279249353.1">
    <property type="nucleotide sequence ID" value="NZ_SHNO01000001.1"/>
</dbReference>
<comment type="catalytic activity">
    <reaction evidence="3">
        <text>carboxy-S-adenosyl-L-methionine + 5-hydroxyuridine(34) in tRNA = 5-carboxymethoxyuridine(34) in tRNA + S-adenosyl-L-homocysteine + H(+)</text>
        <dbReference type="Rhea" id="RHEA:52848"/>
        <dbReference type="Rhea" id="RHEA-COMP:13381"/>
        <dbReference type="Rhea" id="RHEA-COMP:13383"/>
        <dbReference type="ChEBI" id="CHEBI:15378"/>
        <dbReference type="ChEBI" id="CHEBI:57856"/>
        <dbReference type="ChEBI" id="CHEBI:134278"/>
        <dbReference type="ChEBI" id="CHEBI:136877"/>
        <dbReference type="ChEBI" id="CHEBI:136879"/>
    </reaction>
</comment>
<evidence type="ECO:0000256" key="1">
    <source>
        <dbReference type="ARBA" id="ARBA00022679"/>
    </source>
</evidence>
<dbReference type="EC" id="2.5.1.-" evidence="3"/>
<feature type="binding site" evidence="3">
    <location>
        <begin position="153"/>
        <end position="155"/>
    </location>
    <ligand>
        <name>carboxy-S-adenosyl-L-methionine</name>
        <dbReference type="ChEBI" id="CHEBI:134278"/>
    </ligand>
</feature>
<evidence type="ECO:0000313" key="5">
    <source>
        <dbReference type="Proteomes" id="UP001143304"/>
    </source>
</evidence>
<dbReference type="EMBL" id="SHNO01000001">
    <property type="protein sequence ID" value="MCX2977639.1"/>
    <property type="molecule type" value="Genomic_DNA"/>
</dbReference>
<dbReference type="Pfam" id="PF08003">
    <property type="entry name" value="Methyltransf_9"/>
    <property type="match status" value="1"/>
</dbReference>
<evidence type="ECO:0000313" key="4">
    <source>
        <dbReference type="EMBL" id="MCX2977639.1"/>
    </source>
</evidence>
<dbReference type="CDD" id="cd02440">
    <property type="entry name" value="AdoMet_MTases"/>
    <property type="match status" value="1"/>
</dbReference>
<comment type="similarity">
    <text evidence="3">Belongs to the class I-like SAM-binding methyltransferase superfamily. CmoB family.</text>
</comment>
<feature type="binding site" evidence="3">
    <location>
        <position position="111"/>
    </location>
    <ligand>
        <name>carboxy-S-adenosyl-L-methionine</name>
        <dbReference type="ChEBI" id="CHEBI:134278"/>
    </ligand>
</feature>
<dbReference type="Gene3D" id="3.40.50.150">
    <property type="entry name" value="Vaccinia Virus protein VP39"/>
    <property type="match status" value="1"/>
</dbReference>
<dbReference type="SUPFAM" id="SSF53335">
    <property type="entry name" value="S-adenosyl-L-methionine-dependent methyltransferases"/>
    <property type="match status" value="1"/>
</dbReference>
<dbReference type="InterPro" id="IPR010017">
    <property type="entry name" value="CmoB"/>
</dbReference>
<evidence type="ECO:0000256" key="2">
    <source>
        <dbReference type="ARBA" id="ARBA00022694"/>
    </source>
</evidence>
<dbReference type="PANTHER" id="PTHR43464:SF95">
    <property type="entry name" value="TRNA U34 CARBOXYMETHYLTRANSFERASE"/>
    <property type="match status" value="1"/>
</dbReference>
<proteinExistence type="inferred from homology"/>
<keyword evidence="1 3" id="KW-0808">Transferase</keyword>
<keyword evidence="2 3" id="KW-0819">tRNA processing</keyword>
<comment type="function">
    <text evidence="3">Catalyzes carboxymethyl transfer from carboxy-S-adenosyl-L-methionine (Cx-SAM) to 5-hydroxyuridine (ho5U) to form 5-carboxymethoxyuridine (cmo5U) at position 34 in tRNAs.</text>
</comment>
<comment type="caution">
    <text evidence="4">The sequence shown here is derived from an EMBL/GenBank/DDBJ whole genome shotgun (WGS) entry which is preliminary data.</text>
</comment>
<organism evidence="4 5">
    <name type="scientific">Candidatus Marimicrobium litorale</name>
    <dbReference type="NCBI Taxonomy" id="2518991"/>
    <lineage>
        <taxon>Bacteria</taxon>
        <taxon>Pseudomonadati</taxon>
        <taxon>Pseudomonadota</taxon>
        <taxon>Gammaproteobacteria</taxon>
        <taxon>Cellvibrionales</taxon>
        <taxon>Halieaceae</taxon>
        <taxon>Marimicrobium</taxon>
    </lineage>
</organism>
<dbReference type="InterPro" id="IPR029063">
    <property type="entry name" value="SAM-dependent_MTases_sf"/>
</dbReference>
<protein>
    <recommendedName>
        <fullName evidence="3">tRNA U34 carboxymethyltransferase</fullName>
        <ecNumber evidence="3">2.5.1.-</ecNumber>
    </recommendedName>
</protein>
<keyword evidence="5" id="KW-1185">Reference proteome</keyword>
<accession>A0ABT3T825</accession>
<dbReference type="NCBIfam" id="TIGR00452">
    <property type="entry name" value="tRNA 5-methoxyuridine(34)/uridine 5-oxyacetic acid(34) synthase CmoB"/>
    <property type="match status" value="1"/>
</dbReference>
<feature type="binding site" evidence="3">
    <location>
        <position position="316"/>
    </location>
    <ligand>
        <name>carboxy-S-adenosyl-L-methionine</name>
        <dbReference type="ChEBI" id="CHEBI:134278"/>
    </ligand>
</feature>
<feature type="binding site" evidence="3">
    <location>
        <position position="201"/>
    </location>
    <ligand>
        <name>carboxy-S-adenosyl-L-methionine</name>
        <dbReference type="ChEBI" id="CHEBI:134278"/>
    </ligand>
</feature>
<feature type="binding site" evidence="3">
    <location>
        <position position="131"/>
    </location>
    <ligand>
        <name>carboxy-S-adenosyl-L-methionine</name>
        <dbReference type="ChEBI" id="CHEBI:134278"/>
    </ligand>
</feature>
<feature type="binding site" evidence="3">
    <location>
        <position position="197"/>
    </location>
    <ligand>
        <name>carboxy-S-adenosyl-L-methionine</name>
        <dbReference type="ChEBI" id="CHEBI:134278"/>
    </ligand>
</feature>
<reference evidence="4" key="1">
    <citation type="submission" date="2019-02" db="EMBL/GenBank/DDBJ databases">
        <authorList>
            <person name="Li S.-H."/>
        </authorList>
    </citation>
    <scope>NUCLEOTIDE SEQUENCE</scope>
    <source>
        <strain evidence="4">IMCC11814</strain>
    </source>
</reference>
<comment type="subunit">
    <text evidence="3">Homotetramer.</text>
</comment>
<feature type="binding site" evidence="3">
    <location>
        <position position="92"/>
    </location>
    <ligand>
        <name>carboxy-S-adenosyl-L-methionine</name>
        <dbReference type="ChEBI" id="CHEBI:134278"/>
    </ligand>
</feature>
<dbReference type="PANTHER" id="PTHR43464">
    <property type="entry name" value="METHYLTRANSFERASE"/>
    <property type="match status" value="1"/>
</dbReference>
<gene>
    <name evidence="3 4" type="primary">cmoB</name>
    <name evidence="4" type="ORF">EYC82_09765</name>
</gene>
<name>A0ABT3T825_9GAMM</name>
<sequence>MIDYTPLANHWRNSELDRWAQVLATQIEQGLSQERYGDLASWLKALEDLPAITADSVQLNSSSVGAGCTTPLDAQTASLLRLALQRLHPWRKGPFELFGARIDTEWRSDWKWDRLLPGIDTLAGRRVLDVGCGSGYHCWRMLGEGAAEVIGIDPSPLFVVQFWALQKYLCQNNVWVLPLAMEQVPTKLQAFDTVFSMGVLYHRRSPFDHLQELRDCLRPGGQLVLETLVIEGGHGEILVPEDRYARMGNVWFLPSCDTLLGWLAKLGLAEPTLIDVTVTTTQEQRSTEWMTFHSLADFLDPEDASRTIEGYPAPRRAIVTARAPGTWTPLAKVPPAC</sequence>
<dbReference type="HAMAP" id="MF_01590">
    <property type="entry name" value="tRNA_carboxymethyltr_CmoB"/>
    <property type="match status" value="1"/>
</dbReference>
<evidence type="ECO:0000256" key="3">
    <source>
        <dbReference type="HAMAP-Rule" id="MF_01590"/>
    </source>
</evidence>
<dbReference type="Proteomes" id="UP001143304">
    <property type="component" value="Unassembled WGS sequence"/>
</dbReference>
<dbReference type="NCBIfam" id="NF011650">
    <property type="entry name" value="PRK15068.1"/>
    <property type="match status" value="1"/>
</dbReference>
<dbReference type="InterPro" id="IPR027555">
    <property type="entry name" value="Mo5U34_MeTrfas-like"/>
</dbReference>